<dbReference type="RefSeq" id="WP_131776790.1">
    <property type="nucleotide sequence ID" value="NZ_BMOB01000005.1"/>
</dbReference>
<reference evidence="2" key="1">
    <citation type="journal article" date="2014" name="Int. J. Syst. Evol. Microbiol.">
        <title>Complete genome sequence of Corynebacterium casei LMG S-19264T (=DSM 44701T), isolated from a smear-ripened cheese.</title>
        <authorList>
            <consortium name="US DOE Joint Genome Institute (JGI-PGF)"/>
            <person name="Walter F."/>
            <person name="Albersmeier A."/>
            <person name="Kalinowski J."/>
            <person name="Ruckert C."/>
        </authorList>
    </citation>
    <scope>NUCLEOTIDE SEQUENCE</scope>
    <source>
        <strain evidence="2">JCM 13919</strain>
    </source>
</reference>
<keyword evidence="1" id="KW-0472">Membrane</keyword>
<reference evidence="2" key="2">
    <citation type="submission" date="2020-09" db="EMBL/GenBank/DDBJ databases">
        <authorList>
            <person name="Sun Q."/>
            <person name="Ohkuma M."/>
        </authorList>
    </citation>
    <scope>NUCLEOTIDE SEQUENCE</scope>
    <source>
        <strain evidence="2">JCM 13919</strain>
    </source>
</reference>
<proteinExistence type="predicted"/>
<keyword evidence="1" id="KW-1133">Transmembrane helix</keyword>
<dbReference type="OrthoDB" id="5640237at2"/>
<accession>A0A917JX71</accession>
<evidence type="ECO:0000313" key="2">
    <source>
        <dbReference type="EMBL" id="GGI86401.1"/>
    </source>
</evidence>
<name>A0A917JX71_9GAMM</name>
<feature type="transmembrane region" description="Helical" evidence="1">
    <location>
        <begin position="22"/>
        <end position="42"/>
    </location>
</feature>
<gene>
    <name evidence="2" type="ORF">GCM10007966_13790</name>
</gene>
<evidence type="ECO:0008006" key="4">
    <source>
        <dbReference type="Google" id="ProtNLM"/>
    </source>
</evidence>
<evidence type="ECO:0000256" key="1">
    <source>
        <dbReference type="SAM" id="Phobius"/>
    </source>
</evidence>
<feature type="transmembrane region" description="Helical" evidence="1">
    <location>
        <begin position="62"/>
        <end position="86"/>
    </location>
</feature>
<keyword evidence="1" id="KW-0812">Transmembrane</keyword>
<evidence type="ECO:0000313" key="3">
    <source>
        <dbReference type="Proteomes" id="UP000630149"/>
    </source>
</evidence>
<dbReference type="AlphaFoldDB" id="A0A917JX71"/>
<organism evidence="2 3">
    <name type="scientific">Legionella impletisoli</name>
    <dbReference type="NCBI Taxonomy" id="343510"/>
    <lineage>
        <taxon>Bacteria</taxon>
        <taxon>Pseudomonadati</taxon>
        <taxon>Pseudomonadota</taxon>
        <taxon>Gammaproteobacteria</taxon>
        <taxon>Legionellales</taxon>
        <taxon>Legionellaceae</taxon>
        <taxon>Legionella</taxon>
    </lineage>
</organism>
<keyword evidence="3" id="KW-1185">Reference proteome</keyword>
<dbReference type="EMBL" id="BMOB01000005">
    <property type="protein sequence ID" value="GGI86401.1"/>
    <property type="molecule type" value="Genomic_DNA"/>
</dbReference>
<comment type="caution">
    <text evidence="2">The sequence shown here is derived from an EMBL/GenBank/DDBJ whole genome shotgun (WGS) entry which is preliminary data.</text>
</comment>
<protein>
    <recommendedName>
        <fullName evidence="4">Protein IcmC (DotV)-like protein</fullName>
    </recommendedName>
</protein>
<dbReference type="Proteomes" id="UP000630149">
    <property type="component" value="Unassembled WGS sequence"/>
</dbReference>
<sequence length="175" mass="18780">MNADIVKMIANLSQSLLPVQELITGLGYLIGILMMMTAISKLRQIADARASGGSHEKGFVPLAYFLGGSALIFLPSAVTVLSNTAFGTGNILQYTSYNPYDIYNSMRILIKTAGLIWFVRGCVLLVHASEPGVQHGPKGLAFLCAGVLAVNFEGSVEVLNYVTDRLFSLTKSMTS</sequence>